<name>A0A1W6WJ90_BACTU</name>
<evidence type="ECO:0000313" key="1">
    <source>
        <dbReference type="EMBL" id="ARP56648.1"/>
    </source>
</evidence>
<reference evidence="1 2" key="1">
    <citation type="submission" date="2017-04" db="EMBL/GenBank/DDBJ databases">
        <title>Complete Genome Sequence of Bacillus thuringiensis type Strain ATCC 10792.</title>
        <authorList>
            <person name="Oh D.-H."/>
            <person name="Park B.-J."/>
            <person name="Shuai W."/>
            <person name="Chelliah R."/>
        </authorList>
    </citation>
    <scope>NUCLEOTIDE SEQUENCE [LARGE SCALE GENOMIC DNA]</scope>
    <source>
        <strain evidence="1 2">ATCC 10792</strain>
    </source>
</reference>
<organism evidence="1 2">
    <name type="scientific">Bacillus thuringiensis</name>
    <dbReference type="NCBI Taxonomy" id="1428"/>
    <lineage>
        <taxon>Bacteria</taxon>
        <taxon>Bacillati</taxon>
        <taxon>Bacillota</taxon>
        <taxon>Bacilli</taxon>
        <taxon>Bacillales</taxon>
        <taxon>Bacillaceae</taxon>
        <taxon>Bacillus</taxon>
        <taxon>Bacillus cereus group</taxon>
    </lineage>
</organism>
<dbReference type="EMBL" id="CP021061">
    <property type="protein sequence ID" value="ARP56648.1"/>
    <property type="molecule type" value="Genomic_DNA"/>
</dbReference>
<protein>
    <submittedName>
        <fullName evidence="1">Type VII secretion protein</fullName>
    </submittedName>
</protein>
<dbReference type="Proteomes" id="UP000194143">
    <property type="component" value="Chromosome"/>
</dbReference>
<dbReference type="InterPro" id="IPR010310">
    <property type="entry name" value="T7SS_ESAT-6-like"/>
</dbReference>
<proteinExistence type="predicted"/>
<dbReference type="InterPro" id="IPR036689">
    <property type="entry name" value="ESAT-6-like_sf"/>
</dbReference>
<dbReference type="SUPFAM" id="SSF140453">
    <property type="entry name" value="EsxAB dimer-like"/>
    <property type="match status" value="1"/>
</dbReference>
<dbReference type="NCBIfam" id="TIGR03930">
    <property type="entry name" value="WXG100_ESAT6"/>
    <property type="match status" value="1"/>
</dbReference>
<dbReference type="AlphaFoldDB" id="A0A1W6WJ90"/>
<evidence type="ECO:0000313" key="2">
    <source>
        <dbReference type="Proteomes" id="UP000194143"/>
    </source>
</evidence>
<dbReference type="Gene3D" id="1.10.287.850">
    <property type="entry name" value="HP0062-like domain"/>
    <property type="match status" value="1"/>
</dbReference>
<dbReference type="Pfam" id="PF06013">
    <property type="entry name" value="WXG100"/>
    <property type="match status" value="1"/>
</dbReference>
<gene>
    <name evidence="1" type="ORF">CAB88_05950</name>
</gene>
<keyword evidence="2" id="KW-1185">Reference proteome</keyword>
<sequence>MAMGDIKVTPEQLRKVAGTIRSTITNATATQERLKRDIDMISSNWLGSTYMKFNTDFRDSSFKMAQFIIILEPLEKFLLDSANKFEQVDNMDVAIALASSILTGKPFKGDYETLTGDFKLAEGNRVGMKAEGSLIKGEYEISKGTKLTFKGGNGSLETSVPMDEKTFISDVAGGGLVGFKVGASLFEDSIEKEINSGFAEKATVTQKFADASAVVGIDEYTFQLGAEVTAQKYEVLFEKIDIPDFIPFFKDHDLTVRLEYGFGTGGAKIHLGQEMGAYFGKAHGGGFFAKFEKNTKE</sequence>
<accession>A0A1W6WJ90</accession>